<sequence>MKKTRYEVGSIHESPKGPLKVLEYIPGHRNRSTGKRVHPRVVIRMLNTGTVLNVQTTNIPTGKFEDYRLPTVYGIGYIGSTIKITARGTFIRRVYDLWANMLKRVVHEYQGVSVDPRWLSFTNFLATVSDVKGYAAWERGEDVHLDKDLAGNKRYSLEDCVFISTTYNIRESSLRRWRKK</sequence>
<proteinExistence type="predicted"/>
<keyword evidence="2" id="KW-1185">Reference proteome</keyword>
<dbReference type="OrthoDB" id="8611at10239"/>
<gene>
    <name evidence="1" type="ORF">Vi06_49</name>
</gene>
<evidence type="ECO:0000313" key="1">
    <source>
        <dbReference type="EMBL" id="CBV65247.1"/>
    </source>
</evidence>
<dbReference type="RefSeq" id="YP_004306696.1">
    <property type="nucleotide sequence ID" value="NC_015271.1"/>
</dbReference>
<dbReference type="KEGG" id="vg:10324324"/>
<name>E1XUC5_9CAUD</name>
<dbReference type="Proteomes" id="UP000000335">
    <property type="component" value="Segment"/>
</dbReference>
<dbReference type="GeneID" id="10324324"/>
<reference evidence="1 2" key="1">
    <citation type="journal article" date="2010" name="J. Bacteriol.">
        <title>A conserved acetyl esterase domain targets diverse bacteriophages to the Vi capsular receptor of Salmonella enterica serovar Typhi.</title>
        <authorList>
            <person name="Pickard D."/>
            <person name="Toribio A.L."/>
            <person name="Petty N.K."/>
            <person name="van Tonder A."/>
            <person name="Yu L."/>
            <person name="Goulding D."/>
            <person name="Barrell B."/>
            <person name="Rance R."/>
            <person name="Harris D."/>
            <person name="Wetter M."/>
            <person name="Wain J."/>
            <person name="Choudhary J."/>
            <person name="Thomson N."/>
            <person name="Dougan G."/>
        </authorList>
    </citation>
    <scope>NUCLEOTIDE SEQUENCE [LARGE SCALE GENOMIC DNA]</scope>
</reference>
<protein>
    <submittedName>
        <fullName evidence="1">Uncharacterized protein</fullName>
    </submittedName>
</protein>
<accession>E1XUC5</accession>
<dbReference type="EMBL" id="FR667955">
    <property type="protein sequence ID" value="CBV65247.1"/>
    <property type="molecule type" value="Genomic_DNA"/>
</dbReference>
<evidence type="ECO:0000313" key="2">
    <source>
        <dbReference type="Proteomes" id="UP000000335"/>
    </source>
</evidence>
<organism evidence="1 2">
    <name type="scientific">Salmonella phage Vi06</name>
    <dbReference type="NCBI Taxonomy" id="866889"/>
    <lineage>
        <taxon>Viruses</taxon>
        <taxon>Duplodnaviria</taxon>
        <taxon>Heunggongvirae</taxon>
        <taxon>Uroviricota</taxon>
        <taxon>Caudoviricetes</taxon>
        <taxon>Autographivirales</taxon>
        <taxon>Autotranscriptaviridae</taxon>
        <taxon>Studiervirinae</taxon>
        <taxon>Teseptimavirus</taxon>
        <taxon>Teseptimavirus Vi06</taxon>
    </lineage>
</organism>